<dbReference type="SUPFAM" id="SSF81665">
    <property type="entry name" value="Calcium ATPase, transmembrane domain M"/>
    <property type="match status" value="1"/>
</dbReference>
<dbReference type="SUPFAM" id="SSF81653">
    <property type="entry name" value="Calcium ATPase, transduction domain A"/>
    <property type="match status" value="1"/>
</dbReference>
<keyword evidence="14" id="KW-1185">Reference proteome</keyword>
<feature type="transmembrane region" description="Helical" evidence="11">
    <location>
        <begin position="262"/>
        <end position="280"/>
    </location>
</feature>
<evidence type="ECO:0000256" key="9">
    <source>
        <dbReference type="ARBA" id="ARBA00023136"/>
    </source>
</evidence>
<dbReference type="NCBIfam" id="TIGR01494">
    <property type="entry name" value="ATPase_P-type"/>
    <property type="match status" value="2"/>
</dbReference>
<feature type="transmembrane region" description="Helical" evidence="11">
    <location>
        <begin position="74"/>
        <end position="92"/>
    </location>
</feature>
<dbReference type="SFLD" id="SFLDF00027">
    <property type="entry name" value="p-type_atpase"/>
    <property type="match status" value="1"/>
</dbReference>
<sequence>MQLPVDERPGGETAPPAPSPDWHALPVEQVFDRLTTGPQGLSGDAARDRLDRYGTNRLDDRRRIGWPRLMARQFQNVLILILVVAVAISLAIGERVDAAAIAAIILLNAALGFIQEWRAERALDALRRMLAPTSTVIRDGRRQEIDRGDLVPGDIVCLKRGDRTPADIRLIETVDLRADEAALTGEAAPVSKHPAPTSPQVHLAARTGMSWMGTDIVAGQGQGVVVATGMATEFGRIAALAQAAGDTGTPLQRKLDRLGRRLALFAIAVSVLVTAAGWLAGRPLDEMALTAISLAVAVVPEGLPAVVTIVLALGAAAMVRHNALVRRLQAIEALGAATVVCTDKTGTLTRGEMTVTDIWLPAGSVSVDGAGDRPHGHFHEDGHVIAADSRPDLMAALETGNVCNHASLAQEDGRWRVTGEPTEAALKVAAAKAGFSDGAPVRVCEFPFDSDRKRMSVIVDHESGQRLHMKGAPEVVLAFATHILDGATVRPIVDADRHVTLAAYHNMAARGLRTLAVARRDLPANAETPGPQTAETGLTLLGVFGISDPPRAEARHAVDTARSAGIGVIMITGDAAPTAAAIAGQLDLPTNLVLARSEFAELADAELAEKLKAGAVLARATPEDKMRVVRLLQARGEIVAMTGDGVNDAPALKQADIGVAMGVRGTDVAKNVADIVLLDDNFASIIAAIREGRRQFANIQKFVRYLLSSNIGEVLAVAVALIAGGPMILLPVQILWMNLVTDGLSALALGVEKGEPDLMEQPPRRPSEGVLDRPAMLLVSALGGYLALGALGLFAVYLATPDLAARAQTMAFTAMIVMEKFNVMNFRTMHEPATRIGLFSNRLLIGAVAATLGLQVLAVHAPILQPILHTVPLTLADWGVILAVSAPIFLIPESVKWLLWHRRRRHHIQVVQ</sequence>
<evidence type="ECO:0000256" key="5">
    <source>
        <dbReference type="ARBA" id="ARBA00022840"/>
    </source>
</evidence>
<feature type="region of interest" description="Disordered" evidence="10">
    <location>
        <begin position="1"/>
        <end position="23"/>
    </location>
</feature>
<gene>
    <name evidence="13" type="ORF">GCM10017621_17890</name>
</gene>
<evidence type="ECO:0000256" key="11">
    <source>
        <dbReference type="SAM" id="Phobius"/>
    </source>
</evidence>
<evidence type="ECO:0000313" key="14">
    <source>
        <dbReference type="Proteomes" id="UP001143486"/>
    </source>
</evidence>
<dbReference type="Proteomes" id="UP001143486">
    <property type="component" value="Unassembled WGS sequence"/>
</dbReference>
<dbReference type="PANTHER" id="PTHR42861">
    <property type="entry name" value="CALCIUM-TRANSPORTING ATPASE"/>
    <property type="match status" value="1"/>
</dbReference>
<proteinExistence type="predicted"/>
<keyword evidence="8 11" id="KW-1133">Transmembrane helix</keyword>
<dbReference type="InterPro" id="IPR001757">
    <property type="entry name" value="P_typ_ATPase"/>
</dbReference>
<feature type="transmembrane region" description="Helical" evidence="11">
    <location>
        <begin position="875"/>
        <end position="899"/>
    </location>
</feature>
<dbReference type="GO" id="GO:0005524">
    <property type="term" value="F:ATP binding"/>
    <property type="evidence" value="ECO:0007669"/>
    <property type="project" value="UniProtKB-KW"/>
</dbReference>
<dbReference type="InterPro" id="IPR059000">
    <property type="entry name" value="ATPase_P-type_domA"/>
</dbReference>
<dbReference type="FunFam" id="2.70.150.10:FF:000160">
    <property type="entry name" value="Sarcoplasmic/endoplasmic reticulum calcium ATPase 1"/>
    <property type="match status" value="1"/>
</dbReference>
<keyword evidence="9 11" id="KW-0472">Membrane</keyword>
<dbReference type="PRINTS" id="PR00119">
    <property type="entry name" value="CATATPASE"/>
</dbReference>
<reference evidence="13" key="1">
    <citation type="journal article" date="2014" name="Int. J. Syst. Evol. Microbiol.">
        <title>Complete genome sequence of Corynebacterium casei LMG S-19264T (=DSM 44701T), isolated from a smear-ripened cheese.</title>
        <authorList>
            <consortium name="US DOE Joint Genome Institute (JGI-PGF)"/>
            <person name="Walter F."/>
            <person name="Albersmeier A."/>
            <person name="Kalinowski J."/>
            <person name="Ruckert C."/>
        </authorList>
    </citation>
    <scope>NUCLEOTIDE SEQUENCE</scope>
    <source>
        <strain evidence="13">VKM B-1513</strain>
    </source>
</reference>
<feature type="transmembrane region" description="Helical" evidence="11">
    <location>
        <begin position="702"/>
        <end position="728"/>
    </location>
</feature>
<dbReference type="InterPro" id="IPR044492">
    <property type="entry name" value="P_typ_ATPase_HD_dom"/>
</dbReference>
<dbReference type="Gene3D" id="1.20.1110.10">
    <property type="entry name" value="Calcium-transporting ATPase, transmembrane domain"/>
    <property type="match status" value="1"/>
</dbReference>
<dbReference type="InterPro" id="IPR023299">
    <property type="entry name" value="ATPase_P-typ_cyto_dom_N"/>
</dbReference>
<keyword evidence="4" id="KW-0547">Nucleotide-binding</keyword>
<dbReference type="Gene3D" id="2.70.150.10">
    <property type="entry name" value="Calcium-transporting ATPase, cytoplasmic transduction domain A"/>
    <property type="match status" value="1"/>
</dbReference>
<dbReference type="SFLD" id="SFLDG00002">
    <property type="entry name" value="C1.7:_P-type_atpase_like"/>
    <property type="match status" value="1"/>
</dbReference>
<dbReference type="AlphaFoldDB" id="A0A9W6INM2"/>
<keyword evidence="5" id="KW-0067">ATP-binding</keyword>
<dbReference type="SFLD" id="SFLDS00003">
    <property type="entry name" value="Haloacid_Dehalogenase"/>
    <property type="match status" value="1"/>
</dbReference>
<feature type="transmembrane region" description="Helical" evidence="11">
    <location>
        <begin position="843"/>
        <end position="863"/>
    </location>
</feature>
<dbReference type="InterPro" id="IPR036412">
    <property type="entry name" value="HAD-like_sf"/>
</dbReference>
<dbReference type="RefSeq" id="WP_271186650.1">
    <property type="nucleotide sequence ID" value="NZ_BSFE01000004.1"/>
</dbReference>
<dbReference type="Pfam" id="PF13246">
    <property type="entry name" value="Cation_ATPase"/>
    <property type="match status" value="1"/>
</dbReference>
<dbReference type="InterPro" id="IPR004014">
    <property type="entry name" value="ATPase_P-typ_cation-transptr_N"/>
</dbReference>
<organism evidence="13 14">
    <name type="scientific">Maricaulis virginensis</name>
    <dbReference type="NCBI Taxonomy" id="144022"/>
    <lineage>
        <taxon>Bacteria</taxon>
        <taxon>Pseudomonadati</taxon>
        <taxon>Pseudomonadota</taxon>
        <taxon>Alphaproteobacteria</taxon>
        <taxon>Maricaulales</taxon>
        <taxon>Maricaulaceae</taxon>
        <taxon>Maricaulis</taxon>
    </lineage>
</organism>
<protein>
    <submittedName>
        <fullName evidence="13">ATPase</fullName>
    </submittedName>
</protein>
<evidence type="ECO:0000256" key="7">
    <source>
        <dbReference type="ARBA" id="ARBA00022967"/>
    </source>
</evidence>
<dbReference type="SUPFAM" id="SSF56784">
    <property type="entry name" value="HAD-like"/>
    <property type="match status" value="1"/>
</dbReference>
<dbReference type="Gene3D" id="3.40.50.1000">
    <property type="entry name" value="HAD superfamily/HAD-like"/>
    <property type="match status" value="1"/>
</dbReference>
<feature type="domain" description="Cation-transporting P-type ATPase N-terminal" evidence="12">
    <location>
        <begin position="21"/>
        <end position="94"/>
    </location>
</feature>
<dbReference type="Pfam" id="PF00689">
    <property type="entry name" value="Cation_ATPase_C"/>
    <property type="match status" value="1"/>
</dbReference>
<dbReference type="InterPro" id="IPR006068">
    <property type="entry name" value="ATPase_P-typ_cation-transptr_C"/>
</dbReference>
<keyword evidence="6" id="KW-0460">Magnesium</keyword>
<reference evidence="13" key="2">
    <citation type="submission" date="2023-01" db="EMBL/GenBank/DDBJ databases">
        <authorList>
            <person name="Sun Q."/>
            <person name="Evtushenko L."/>
        </authorList>
    </citation>
    <scope>NUCLEOTIDE SEQUENCE</scope>
    <source>
        <strain evidence="13">VKM B-1513</strain>
    </source>
</reference>
<dbReference type="Pfam" id="PF00690">
    <property type="entry name" value="Cation_ATPase_N"/>
    <property type="match status" value="1"/>
</dbReference>
<name>A0A9W6INM2_9PROT</name>
<evidence type="ECO:0000256" key="8">
    <source>
        <dbReference type="ARBA" id="ARBA00022989"/>
    </source>
</evidence>
<feature type="transmembrane region" description="Helical" evidence="11">
    <location>
        <begin position="775"/>
        <end position="797"/>
    </location>
</feature>
<keyword evidence="2" id="KW-0597">Phosphoprotein</keyword>
<dbReference type="GO" id="GO:0016887">
    <property type="term" value="F:ATP hydrolysis activity"/>
    <property type="evidence" value="ECO:0007669"/>
    <property type="project" value="InterPro"/>
</dbReference>
<evidence type="ECO:0000256" key="1">
    <source>
        <dbReference type="ARBA" id="ARBA00004127"/>
    </source>
</evidence>
<dbReference type="PROSITE" id="PS00154">
    <property type="entry name" value="ATPASE_E1_E2"/>
    <property type="match status" value="1"/>
</dbReference>
<evidence type="ECO:0000256" key="2">
    <source>
        <dbReference type="ARBA" id="ARBA00022553"/>
    </source>
</evidence>
<keyword evidence="3 11" id="KW-0812">Transmembrane</keyword>
<dbReference type="SMART" id="SM00831">
    <property type="entry name" value="Cation_ATPase_N"/>
    <property type="match status" value="1"/>
</dbReference>
<comment type="subcellular location">
    <subcellularLocation>
        <location evidence="1">Endomembrane system</location>
        <topology evidence="1">Multi-pass membrane protein</topology>
    </subcellularLocation>
</comment>
<feature type="transmembrane region" description="Helical" evidence="11">
    <location>
        <begin position="292"/>
        <end position="319"/>
    </location>
</feature>
<dbReference type="GO" id="GO:0015662">
    <property type="term" value="F:P-type ion transporter activity"/>
    <property type="evidence" value="ECO:0007669"/>
    <property type="project" value="UniProtKB-ARBA"/>
</dbReference>
<dbReference type="PRINTS" id="PR00120">
    <property type="entry name" value="HATPASE"/>
</dbReference>
<evidence type="ECO:0000256" key="10">
    <source>
        <dbReference type="SAM" id="MobiDB-lite"/>
    </source>
</evidence>
<dbReference type="InterPro" id="IPR018303">
    <property type="entry name" value="ATPase_P-typ_P_site"/>
</dbReference>
<evidence type="ECO:0000256" key="4">
    <source>
        <dbReference type="ARBA" id="ARBA00022741"/>
    </source>
</evidence>
<evidence type="ECO:0000256" key="6">
    <source>
        <dbReference type="ARBA" id="ARBA00022842"/>
    </source>
</evidence>
<dbReference type="Gene3D" id="3.40.1110.10">
    <property type="entry name" value="Calcium-transporting ATPase, cytoplasmic domain N"/>
    <property type="match status" value="1"/>
</dbReference>
<dbReference type="GO" id="GO:0016020">
    <property type="term" value="C:membrane"/>
    <property type="evidence" value="ECO:0007669"/>
    <property type="project" value="InterPro"/>
</dbReference>
<evidence type="ECO:0000259" key="12">
    <source>
        <dbReference type="SMART" id="SM00831"/>
    </source>
</evidence>
<dbReference type="EMBL" id="BSFE01000004">
    <property type="protein sequence ID" value="GLK52281.1"/>
    <property type="molecule type" value="Genomic_DNA"/>
</dbReference>
<keyword evidence="7" id="KW-1278">Translocase</keyword>
<dbReference type="InterPro" id="IPR023298">
    <property type="entry name" value="ATPase_P-typ_TM_dom_sf"/>
</dbReference>
<dbReference type="InterPro" id="IPR023214">
    <property type="entry name" value="HAD_sf"/>
</dbReference>
<feature type="compositionally biased region" description="Basic and acidic residues" evidence="10">
    <location>
        <begin position="1"/>
        <end position="10"/>
    </location>
</feature>
<dbReference type="Pfam" id="PF08282">
    <property type="entry name" value="Hydrolase_3"/>
    <property type="match status" value="1"/>
</dbReference>
<dbReference type="Pfam" id="PF00122">
    <property type="entry name" value="E1-E2_ATPase"/>
    <property type="match status" value="1"/>
</dbReference>
<dbReference type="GO" id="GO:0012505">
    <property type="term" value="C:endomembrane system"/>
    <property type="evidence" value="ECO:0007669"/>
    <property type="project" value="UniProtKB-SubCell"/>
</dbReference>
<evidence type="ECO:0000313" key="13">
    <source>
        <dbReference type="EMBL" id="GLK52281.1"/>
    </source>
</evidence>
<accession>A0A9W6INM2</accession>
<comment type="caution">
    <text evidence="13">The sequence shown here is derived from an EMBL/GenBank/DDBJ whole genome shotgun (WGS) entry which is preliminary data.</text>
</comment>
<dbReference type="SUPFAM" id="SSF81660">
    <property type="entry name" value="Metal cation-transporting ATPase, ATP-binding domain N"/>
    <property type="match status" value="1"/>
</dbReference>
<feature type="transmembrane region" description="Helical" evidence="11">
    <location>
        <begin position="98"/>
        <end position="119"/>
    </location>
</feature>
<evidence type="ECO:0000256" key="3">
    <source>
        <dbReference type="ARBA" id="ARBA00022692"/>
    </source>
</evidence>
<dbReference type="InterPro" id="IPR008250">
    <property type="entry name" value="ATPase_P-typ_transduc_dom_A_sf"/>
</dbReference>